<dbReference type="EMBL" id="NIOJ01000031">
    <property type="protein sequence ID" value="PNT98058.1"/>
    <property type="molecule type" value="Genomic_DNA"/>
</dbReference>
<dbReference type="AlphaFoldDB" id="A0A2K2FH25"/>
<keyword evidence="1" id="KW-1133">Transmembrane helix</keyword>
<proteinExistence type="predicted"/>
<comment type="caution">
    <text evidence="2">The sequence shown here is derived from an EMBL/GenBank/DDBJ whole genome shotgun (WGS) entry which is preliminary data.</text>
</comment>
<protein>
    <submittedName>
        <fullName evidence="2">Uncharacterized protein</fullName>
    </submittedName>
</protein>
<evidence type="ECO:0000313" key="3">
    <source>
        <dbReference type="Proteomes" id="UP000236151"/>
    </source>
</evidence>
<accession>A0A2K2FH25</accession>
<dbReference type="Proteomes" id="UP000236151">
    <property type="component" value="Unassembled WGS sequence"/>
</dbReference>
<evidence type="ECO:0000313" key="2">
    <source>
        <dbReference type="EMBL" id="PNT98058.1"/>
    </source>
</evidence>
<keyword evidence="1" id="KW-0812">Transmembrane</keyword>
<reference evidence="3" key="1">
    <citation type="submission" date="2017-06" db="EMBL/GenBank/DDBJ databases">
        <title>Investigating the central metabolism of Clostridium thermosuccinogenes.</title>
        <authorList>
            <person name="Koendjbiharie J.G."/>
            <person name="Van Kranenburg R."/>
            <person name="Vriesendorp B."/>
        </authorList>
    </citation>
    <scope>NUCLEOTIDE SEQUENCE [LARGE SCALE GENOMIC DNA]</scope>
    <source>
        <strain evidence="3">DSM 5806</strain>
    </source>
</reference>
<organism evidence="2 3">
    <name type="scientific">Clostridium thermosuccinogenes</name>
    <dbReference type="NCBI Taxonomy" id="84032"/>
    <lineage>
        <taxon>Bacteria</taxon>
        <taxon>Bacillati</taxon>
        <taxon>Bacillota</taxon>
        <taxon>Clostridia</taxon>
        <taxon>Eubacteriales</taxon>
        <taxon>Clostridiaceae</taxon>
        <taxon>Clostridium</taxon>
    </lineage>
</organism>
<dbReference type="KEGG" id="cthd:CDO33_07080"/>
<feature type="transmembrane region" description="Helical" evidence="1">
    <location>
        <begin position="6"/>
        <end position="26"/>
    </location>
</feature>
<gene>
    <name evidence="2" type="ORF">CDQ84_11965</name>
</gene>
<evidence type="ECO:0000256" key="1">
    <source>
        <dbReference type="SAM" id="Phobius"/>
    </source>
</evidence>
<keyword evidence="1" id="KW-0472">Membrane</keyword>
<sequence>MINGFALFIIIIILAWCFVYTLSYGIWTWKDKNRFGSLMIILLAAAIIILPIYTLFFKGS</sequence>
<keyword evidence="3" id="KW-1185">Reference proteome</keyword>
<feature type="transmembrane region" description="Helical" evidence="1">
    <location>
        <begin position="38"/>
        <end position="57"/>
    </location>
</feature>
<name>A0A2K2FH25_9CLOT</name>